<keyword evidence="2" id="KW-1185">Reference proteome</keyword>
<proteinExistence type="predicted"/>
<evidence type="ECO:0000256" key="1">
    <source>
        <dbReference type="SAM" id="Phobius"/>
    </source>
</evidence>
<keyword evidence="1" id="KW-1133">Transmembrane helix</keyword>
<keyword evidence="1" id="KW-0812">Transmembrane</keyword>
<protein>
    <submittedName>
        <fullName evidence="3">Cytochrome b561 domain-containing protein</fullName>
    </submittedName>
</protein>
<evidence type="ECO:0000313" key="2">
    <source>
        <dbReference type="Proteomes" id="UP000095280"/>
    </source>
</evidence>
<sequence length="256" mass="27248">LQVTKVSKMLQYKRLELEKPHLRHGRQCHRLSANTYLSTTPSVWPGVPAGTRVYMSCPATMSTSSTGGASPGGVALAMAAGTRPAGKPGRGEGWTNFTRLLSERTRPALHWVIHSIGHIGYGISLVFLLLAIAASWPVSGCHLPLSSDPATYSVIASYHLVFVEALHLGALLPLHRHLGGAAAPLEIGQCCAQSTCDGRCTSGCVNVYLCLLVALNAGLSSLEIVRERFVKIEEQPLERAANAESIGERPASAFAT</sequence>
<reference evidence="3" key="1">
    <citation type="submission" date="2016-11" db="UniProtKB">
        <authorList>
            <consortium name="WormBaseParasite"/>
        </authorList>
    </citation>
    <scope>IDENTIFICATION</scope>
</reference>
<dbReference type="Proteomes" id="UP000095280">
    <property type="component" value="Unplaced"/>
</dbReference>
<name>A0A1I8F7Q2_9PLAT</name>
<feature type="transmembrane region" description="Helical" evidence="1">
    <location>
        <begin position="108"/>
        <end position="136"/>
    </location>
</feature>
<keyword evidence="1" id="KW-0472">Membrane</keyword>
<evidence type="ECO:0000313" key="3">
    <source>
        <dbReference type="WBParaSite" id="maker-unitig_23715-snap-gene-0.2-mRNA-1"/>
    </source>
</evidence>
<organism evidence="2 3">
    <name type="scientific">Macrostomum lignano</name>
    <dbReference type="NCBI Taxonomy" id="282301"/>
    <lineage>
        <taxon>Eukaryota</taxon>
        <taxon>Metazoa</taxon>
        <taxon>Spiralia</taxon>
        <taxon>Lophotrochozoa</taxon>
        <taxon>Platyhelminthes</taxon>
        <taxon>Rhabditophora</taxon>
        <taxon>Macrostomorpha</taxon>
        <taxon>Macrostomida</taxon>
        <taxon>Macrostomidae</taxon>
        <taxon>Macrostomum</taxon>
    </lineage>
</organism>
<dbReference type="AlphaFoldDB" id="A0A1I8F7Q2"/>
<accession>A0A1I8F7Q2</accession>
<feature type="transmembrane region" description="Helical" evidence="1">
    <location>
        <begin position="156"/>
        <end position="174"/>
    </location>
</feature>
<dbReference type="WBParaSite" id="maker-unitig_23715-snap-gene-0.2-mRNA-1">
    <property type="protein sequence ID" value="maker-unitig_23715-snap-gene-0.2-mRNA-1"/>
    <property type="gene ID" value="maker-unitig_23715-snap-gene-0.2"/>
</dbReference>